<dbReference type="SUPFAM" id="SSF103515">
    <property type="entry name" value="Autotransporter"/>
    <property type="match status" value="1"/>
</dbReference>
<dbReference type="Gene3D" id="2.40.160.20">
    <property type="match status" value="1"/>
</dbReference>
<dbReference type="Proteomes" id="UP000050827">
    <property type="component" value="Unassembled WGS sequence"/>
</dbReference>
<keyword evidence="2" id="KW-1185">Reference proteome</keyword>
<comment type="caution">
    <text evidence="1">The sequence shown here is derived from an EMBL/GenBank/DDBJ whole genome shotgun (WGS) entry which is preliminary data.</text>
</comment>
<dbReference type="AlphaFoldDB" id="A0A0Q1BER0"/>
<organism evidence="1 2">
    <name type="scientific">Flagellimonas eckloniae</name>
    <dbReference type="NCBI Taxonomy" id="346185"/>
    <lineage>
        <taxon>Bacteria</taxon>
        <taxon>Pseudomonadati</taxon>
        <taxon>Bacteroidota</taxon>
        <taxon>Flavobacteriia</taxon>
        <taxon>Flavobacteriales</taxon>
        <taxon>Flavobacteriaceae</taxon>
        <taxon>Flagellimonas</taxon>
    </lineage>
</organism>
<evidence type="ECO:0000313" key="1">
    <source>
        <dbReference type="EMBL" id="KQC28639.1"/>
    </source>
</evidence>
<sequence>MDTPFRKGRWLTGLSGTISSNTNKERNSDEKRITNEFGLNLSTGKFIEDRWLLGGNLRADRGSSSGNIDRTTESLFVGPFISYYLTDSQRGSLFARLSSGYIRYREETSINELDNPIREVSEGGGLGALVGLGYSYVINDQIAFDIGFDLNLFWVSIDQEQQPSGTVGSQNISISNTAFSFGFNVILDDFFF</sequence>
<gene>
    <name evidence="1" type="ORF">AAY42_01010</name>
</gene>
<dbReference type="STRING" id="346185.AAY42_01010"/>
<protein>
    <recommendedName>
        <fullName evidence="3">Outer membrane protein beta-barrel domain-containing protein</fullName>
    </recommendedName>
</protein>
<name>A0A0Q1BER0_9FLAO</name>
<reference evidence="1 2" key="1">
    <citation type="submission" date="2015-04" db="EMBL/GenBank/DDBJ databases">
        <title>Complete genome of flavobacterium.</title>
        <authorList>
            <person name="Kwon Y.M."/>
            <person name="Kim S.-J."/>
        </authorList>
    </citation>
    <scope>NUCLEOTIDE SEQUENCE [LARGE SCALE GENOMIC DNA]</scope>
    <source>
        <strain evidence="1 2">DK169</strain>
    </source>
</reference>
<evidence type="ECO:0000313" key="2">
    <source>
        <dbReference type="Proteomes" id="UP000050827"/>
    </source>
</evidence>
<accession>A0A0Q1BER0</accession>
<dbReference type="InterPro" id="IPR036709">
    <property type="entry name" value="Autotransporte_beta_dom_sf"/>
</dbReference>
<evidence type="ECO:0008006" key="3">
    <source>
        <dbReference type="Google" id="ProtNLM"/>
    </source>
</evidence>
<proteinExistence type="predicted"/>
<dbReference type="EMBL" id="LCTZ01000002">
    <property type="protein sequence ID" value="KQC28639.1"/>
    <property type="molecule type" value="Genomic_DNA"/>
</dbReference>